<organism evidence="3 4">
    <name type="scientific">Geodia barretti</name>
    <name type="common">Barrett's horny sponge</name>
    <dbReference type="NCBI Taxonomy" id="519541"/>
    <lineage>
        <taxon>Eukaryota</taxon>
        <taxon>Metazoa</taxon>
        <taxon>Porifera</taxon>
        <taxon>Demospongiae</taxon>
        <taxon>Heteroscleromorpha</taxon>
        <taxon>Tetractinellida</taxon>
        <taxon>Astrophorina</taxon>
        <taxon>Geodiidae</taxon>
        <taxon>Geodia</taxon>
    </lineage>
</organism>
<feature type="compositionally biased region" description="Low complexity" evidence="2">
    <location>
        <begin position="17"/>
        <end position="30"/>
    </location>
</feature>
<reference evidence="3" key="1">
    <citation type="submission" date="2023-03" db="EMBL/GenBank/DDBJ databases">
        <authorList>
            <person name="Steffen K."/>
            <person name="Cardenas P."/>
        </authorList>
    </citation>
    <scope>NUCLEOTIDE SEQUENCE</scope>
</reference>
<comment type="caution">
    <text evidence="3">The sequence shown here is derived from an EMBL/GenBank/DDBJ whole genome shotgun (WGS) entry which is preliminary data.</text>
</comment>
<evidence type="ECO:0000313" key="4">
    <source>
        <dbReference type="Proteomes" id="UP001174909"/>
    </source>
</evidence>
<protein>
    <submittedName>
        <fullName evidence="3">Uncharacterized protein</fullName>
    </submittedName>
</protein>
<evidence type="ECO:0000256" key="2">
    <source>
        <dbReference type="SAM" id="MobiDB-lite"/>
    </source>
</evidence>
<evidence type="ECO:0000313" key="3">
    <source>
        <dbReference type="EMBL" id="CAI8017646.1"/>
    </source>
</evidence>
<feature type="region of interest" description="Disordered" evidence="2">
    <location>
        <begin position="82"/>
        <end position="112"/>
    </location>
</feature>
<dbReference type="EMBL" id="CASHTH010001645">
    <property type="protein sequence ID" value="CAI8017646.1"/>
    <property type="molecule type" value="Genomic_DNA"/>
</dbReference>
<accession>A0AA35RWQ2</accession>
<proteinExistence type="predicted"/>
<feature type="coiled-coil region" evidence="1">
    <location>
        <begin position="415"/>
        <end position="477"/>
    </location>
</feature>
<evidence type="ECO:0000256" key="1">
    <source>
        <dbReference type="SAM" id="Coils"/>
    </source>
</evidence>
<dbReference type="AlphaFoldDB" id="A0AA35RWQ2"/>
<name>A0AA35RWQ2_GEOBA</name>
<dbReference type="Proteomes" id="UP001174909">
    <property type="component" value="Unassembled WGS sequence"/>
</dbReference>
<keyword evidence="1" id="KW-0175">Coiled coil</keyword>
<feature type="coiled-coil region" evidence="1">
    <location>
        <begin position="153"/>
        <end position="184"/>
    </location>
</feature>
<keyword evidence="4" id="KW-1185">Reference proteome</keyword>
<feature type="region of interest" description="Disordered" evidence="2">
    <location>
        <begin position="1"/>
        <end position="30"/>
    </location>
</feature>
<sequence>MLRRTHAHKRRARVRTLQLPQQQQRPPNQQNVCVRARVEMAAPQYSKLATRYAALTARAKAGDSLVPDTAYADFLRELERQPLPNAVPRSPPSNTAHIPRSTKAGQGQGADKSGALTAISVRERAQQSLEDTDGHLKAIDDHMWQHRQEERVLKRAEMDVLKQRKNLEDTMRKLNTELAKRHDDEAEQLALREEGLVTYTQGALHERGDKTKEHTKTALAGRQRLNEQTKKFMKQEQEMSWRYQNLLNTLQMKKSEIDRLGSEFEKSIRAKEEEQHSLKRELAALAISMNMEAQKKRHMTVDTSQQAKRTTAREILDGLKEQDREGEEKGAVEASGRRYENRKRELEQTTHGKEDRIRARQRQDEAEDEHRATEEVEAKKTARVDAVQRETARRNRREVDAWSRRMGERENEVKMREHQQRLKQLSRVVNQYEAREHGLYSKAREAESLRRKQVQVVDKLQEDLEQLKQRNAVKLKVSYIP</sequence>
<gene>
    <name evidence="3" type="ORF">GBAR_LOCUS10684</name>
</gene>
<feature type="compositionally biased region" description="Basic residues" evidence="2">
    <location>
        <begin position="1"/>
        <end position="14"/>
    </location>
</feature>
<feature type="region of interest" description="Disordered" evidence="2">
    <location>
        <begin position="318"/>
        <end position="392"/>
    </location>
</feature>